<reference evidence="2" key="2">
    <citation type="journal article" date="2018" name="Mol. Plant Microbe Interact.">
        <title>Genome sequence resources for the wheat stripe rust pathogen (Puccinia striiformis f. sp. tritici) and the barley stripe rust pathogen (Puccinia striiformis f. sp. hordei).</title>
        <authorList>
            <person name="Xia C."/>
            <person name="Wang M."/>
            <person name="Yin C."/>
            <person name="Cornejo O.E."/>
            <person name="Hulbert S.H."/>
            <person name="Chen X."/>
        </authorList>
    </citation>
    <scope>NUCLEOTIDE SEQUENCE [LARGE SCALE GENOMIC DNA]</scope>
    <source>
        <strain evidence="2">93-210</strain>
    </source>
</reference>
<dbReference type="EMBL" id="CM045871">
    <property type="protein sequence ID" value="KAI7952109.1"/>
    <property type="molecule type" value="Genomic_DNA"/>
</dbReference>
<reference evidence="1 2" key="3">
    <citation type="journal article" date="2022" name="Microbiol. Spectr.">
        <title>Folding features and dynamics of 3D genome architecture in plant fungal pathogens.</title>
        <authorList>
            <person name="Xia C."/>
        </authorList>
    </citation>
    <scope>NUCLEOTIDE SEQUENCE [LARGE SCALE GENOMIC DNA]</scope>
    <source>
        <strain evidence="1 2">93-210</strain>
    </source>
</reference>
<reference evidence="2" key="1">
    <citation type="journal article" date="2018" name="BMC Genomics">
        <title>Genomic insights into host adaptation between the wheat stripe rust pathogen (Puccinia striiformis f. sp. tritici) and the barley stripe rust pathogen (Puccinia striiformis f. sp. hordei).</title>
        <authorList>
            <person name="Xia C."/>
            <person name="Wang M."/>
            <person name="Yin C."/>
            <person name="Cornejo O.E."/>
            <person name="Hulbert S.H."/>
            <person name="Chen X."/>
        </authorList>
    </citation>
    <scope>NUCLEOTIDE SEQUENCE [LARGE SCALE GENOMIC DNA]</scope>
    <source>
        <strain evidence="2">93-210</strain>
    </source>
</reference>
<feature type="non-terminal residue" evidence="1">
    <location>
        <position position="1"/>
    </location>
</feature>
<sequence>IKFRMPIDRPDDIPIASHPASLSTISINSLKPTEFPFKRLSSWPQLTYALENLAISIATVISALTDFILTLFVWIPLGLTRSLIQNVIDPLFKLLTSQSNPVNDVQMIVPRVIVISGASSGIGASLVKTYAGPNNILILLARNQDRLDQVAKMARTAGCKAVETHSIDYSHDDAGNSIKQVIRAAHQKYGSIDLAISNAGTTTFTDDNPHGPDPEPWGEKTAQRIIKVNVTSTYAFILSAWELMKKQRSGDICIISAIGAFAGPPEFGAYGAAKTNLMSFSQSLRALSAPYGIRVSCVCPGFIESGMTNDLLAAGSSAPSFMLARSDQIATRIKEAVDGEQAGVIWPISHAIPLIMASRLNWLNGELSRWCMSKMGMSGKMVT</sequence>
<evidence type="ECO:0000313" key="1">
    <source>
        <dbReference type="EMBL" id="KAI7952109.1"/>
    </source>
</evidence>
<gene>
    <name evidence="1" type="ORF">MJO28_007793</name>
</gene>
<proteinExistence type="predicted"/>
<organism evidence="1 2">
    <name type="scientific">Puccinia striiformis f. sp. tritici</name>
    <dbReference type="NCBI Taxonomy" id="168172"/>
    <lineage>
        <taxon>Eukaryota</taxon>
        <taxon>Fungi</taxon>
        <taxon>Dikarya</taxon>
        <taxon>Basidiomycota</taxon>
        <taxon>Pucciniomycotina</taxon>
        <taxon>Pucciniomycetes</taxon>
        <taxon>Pucciniales</taxon>
        <taxon>Pucciniaceae</taxon>
        <taxon>Puccinia</taxon>
    </lineage>
</organism>
<evidence type="ECO:0000313" key="2">
    <source>
        <dbReference type="Proteomes" id="UP001060170"/>
    </source>
</evidence>
<accession>A0ACC0EH81</accession>
<comment type="caution">
    <text evidence="1">The sequence shown here is derived from an EMBL/GenBank/DDBJ whole genome shotgun (WGS) entry which is preliminary data.</text>
</comment>
<keyword evidence="2" id="KW-1185">Reference proteome</keyword>
<dbReference type="Proteomes" id="UP001060170">
    <property type="component" value="Chromosome 7"/>
</dbReference>
<name>A0ACC0EH81_9BASI</name>
<protein>
    <submittedName>
        <fullName evidence="1">Uncharacterized protein</fullName>
    </submittedName>
</protein>